<feature type="binding site" evidence="10">
    <location>
        <position position="214"/>
    </location>
    <ligand>
        <name>Mg(2+)</name>
        <dbReference type="ChEBI" id="CHEBI:18420"/>
        <label>2</label>
    </ligand>
</feature>
<evidence type="ECO:0000313" key="13">
    <source>
        <dbReference type="Proteomes" id="UP000242705"/>
    </source>
</evidence>
<evidence type="ECO:0000256" key="10">
    <source>
        <dbReference type="HAMAP-Rule" id="MF_02095"/>
    </source>
</evidence>
<keyword evidence="5" id="KW-0997">Cell inner membrane</keyword>
<evidence type="ECO:0000256" key="9">
    <source>
        <dbReference type="ARBA" id="ARBA00023136"/>
    </source>
</evidence>
<evidence type="ECO:0000313" key="12">
    <source>
        <dbReference type="EMBL" id="PSR27518.1"/>
    </source>
</evidence>
<dbReference type="GO" id="GO:0050427">
    <property type="term" value="P:3'-phosphoadenosine 5'-phosphosulfate metabolic process"/>
    <property type="evidence" value="ECO:0007669"/>
    <property type="project" value="TreeGrafter"/>
</dbReference>
<evidence type="ECO:0000256" key="4">
    <source>
        <dbReference type="ARBA" id="ARBA00022475"/>
    </source>
</evidence>
<feature type="binding site" evidence="10">
    <location>
        <position position="69"/>
    </location>
    <ligand>
        <name>Mg(2+)</name>
        <dbReference type="ChEBI" id="CHEBI:18420"/>
        <label>1</label>
    </ligand>
</feature>
<dbReference type="PROSITE" id="PS00630">
    <property type="entry name" value="IMP_2"/>
    <property type="match status" value="1"/>
</dbReference>
<evidence type="ECO:0000256" key="7">
    <source>
        <dbReference type="ARBA" id="ARBA00022801"/>
    </source>
</evidence>
<comment type="catalytic activity">
    <reaction evidence="2 10">
        <text>adenosine 3',5'-bisphosphate + H2O = AMP + phosphate</text>
        <dbReference type="Rhea" id="RHEA:10040"/>
        <dbReference type="ChEBI" id="CHEBI:15377"/>
        <dbReference type="ChEBI" id="CHEBI:43474"/>
        <dbReference type="ChEBI" id="CHEBI:58343"/>
        <dbReference type="ChEBI" id="CHEBI:456215"/>
        <dbReference type="EC" id="3.1.3.7"/>
    </reaction>
</comment>
<evidence type="ECO:0000256" key="8">
    <source>
        <dbReference type="ARBA" id="ARBA00022842"/>
    </source>
</evidence>
<dbReference type="InterPro" id="IPR020583">
    <property type="entry name" value="Inositol_monoP_metal-BS"/>
</dbReference>
<dbReference type="NCBIfam" id="TIGR01331">
    <property type="entry name" value="bisphos_cysQ"/>
    <property type="match status" value="1"/>
</dbReference>
<dbReference type="GO" id="GO:0005886">
    <property type="term" value="C:plasma membrane"/>
    <property type="evidence" value="ECO:0007669"/>
    <property type="project" value="UniProtKB-SubCell"/>
</dbReference>
<evidence type="ECO:0000256" key="3">
    <source>
        <dbReference type="ARBA" id="ARBA00005289"/>
    </source>
</evidence>
<dbReference type="InterPro" id="IPR020550">
    <property type="entry name" value="Inositol_monophosphatase_CS"/>
</dbReference>
<dbReference type="PROSITE" id="PS00629">
    <property type="entry name" value="IMP_1"/>
    <property type="match status" value="1"/>
</dbReference>
<feature type="binding site" evidence="10">
    <location>
        <position position="214"/>
    </location>
    <ligand>
        <name>substrate</name>
    </ligand>
</feature>
<dbReference type="SUPFAM" id="SSF56655">
    <property type="entry name" value="Carbohydrate phosphatase"/>
    <property type="match status" value="1"/>
</dbReference>
<gene>
    <name evidence="10 12" type="primary">cysQ</name>
    <name evidence="12" type="ORF">C7B47_08130</name>
</gene>
<dbReference type="AlphaFoldDB" id="A0A2T2WZ50"/>
<dbReference type="PANTHER" id="PTHR43028:SF5">
    <property type="entry name" value="3'(2'),5'-BISPHOSPHATE NUCLEOTIDASE 1"/>
    <property type="match status" value="1"/>
</dbReference>
<keyword evidence="4 10" id="KW-1003">Cell membrane</keyword>
<evidence type="ECO:0000256" key="11">
    <source>
        <dbReference type="PIRSR" id="PIRSR600760-2"/>
    </source>
</evidence>
<evidence type="ECO:0000256" key="2">
    <source>
        <dbReference type="ARBA" id="ARBA00001625"/>
    </source>
</evidence>
<name>A0A2T2WZ50_SULTH</name>
<feature type="binding site" evidence="10">
    <location>
        <position position="91"/>
    </location>
    <ligand>
        <name>Mg(2+)</name>
        <dbReference type="ChEBI" id="CHEBI:18420"/>
        <label>1</label>
    </ligand>
</feature>
<dbReference type="EC" id="3.1.3.7" evidence="10"/>
<protein>
    <recommendedName>
        <fullName evidence="10">3'(2'),5'-bisphosphate nucleotidase CysQ</fullName>
        <ecNumber evidence="10">3.1.3.7</ecNumber>
    </recommendedName>
    <alternativeName>
        <fullName evidence="10">3'(2'),5-bisphosphonucleoside 3'(2')-phosphohydrolase</fullName>
    </alternativeName>
    <alternativeName>
        <fullName evidence="10">3'-phosphoadenosine 5'-phosphate phosphatase</fullName>
        <shortName evidence="10">PAP phosphatase</shortName>
    </alternativeName>
</protein>
<dbReference type="PRINTS" id="PR00377">
    <property type="entry name" value="IMPHPHTASES"/>
</dbReference>
<feature type="binding site" evidence="11">
    <location>
        <position position="69"/>
    </location>
    <ligand>
        <name>Mg(2+)</name>
        <dbReference type="ChEBI" id="CHEBI:18420"/>
        <label>1</label>
        <note>catalytic</note>
    </ligand>
</feature>
<accession>A0A2T2WZ50</accession>
<dbReference type="InterPro" id="IPR050725">
    <property type="entry name" value="CysQ/Inositol_MonoPase"/>
</dbReference>
<comment type="function">
    <text evidence="10">Converts adenosine-3',5'-bisphosphate (PAP) to AMP.</text>
</comment>
<dbReference type="GO" id="GO:0046854">
    <property type="term" value="P:phosphatidylinositol phosphate biosynthetic process"/>
    <property type="evidence" value="ECO:0007669"/>
    <property type="project" value="InterPro"/>
</dbReference>
<feature type="binding site" evidence="10">
    <location>
        <position position="92"/>
    </location>
    <ligand>
        <name>Mg(2+)</name>
        <dbReference type="ChEBI" id="CHEBI:18420"/>
        <label>2</label>
    </ligand>
</feature>
<dbReference type="EMBL" id="PXYX01000012">
    <property type="protein sequence ID" value="PSR27518.1"/>
    <property type="molecule type" value="Genomic_DNA"/>
</dbReference>
<evidence type="ECO:0000256" key="1">
    <source>
        <dbReference type="ARBA" id="ARBA00001033"/>
    </source>
</evidence>
<comment type="caution">
    <text evidence="12">The sequence shown here is derived from an EMBL/GenBank/DDBJ whole genome shotgun (WGS) entry which is preliminary data.</text>
</comment>
<dbReference type="HAMAP" id="MF_02095">
    <property type="entry name" value="CysQ"/>
    <property type="match status" value="1"/>
</dbReference>
<comment type="catalytic activity">
    <reaction evidence="1">
        <text>a myo-inositol phosphate + H2O = myo-inositol + phosphate</text>
        <dbReference type="Rhea" id="RHEA:24056"/>
        <dbReference type="ChEBI" id="CHEBI:15377"/>
        <dbReference type="ChEBI" id="CHEBI:17268"/>
        <dbReference type="ChEBI" id="CHEBI:43474"/>
        <dbReference type="ChEBI" id="CHEBI:84139"/>
        <dbReference type="EC" id="3.1.3.25"/>
    </reaction>
</comment>
<dbReference type="CDD" id="cd01638">
    <property type="entry name" value="CysQ"/>
    <property type="match status" value="1"/>
</dbReference>
<keyword evidence="6 10" id="KW-0479">Metal-binding</keyword>
<dbReference type="Gene3D" id="3.30.540.10">
    <property type="entry name" value="Fructose-1,6-Bisphosphatase, subunit A, domain 1"/>
    <property type="match status" value="1"/>
</dbReference>
<dbReference type="Proteomes" id="UP000242705">
    <property type="component" value="Unassembled WGS sequence"/>
</dbReference>
<dbReference type="InterPro" id="IPR000760">
    <property type="entry name" value="Inositol_monophosphatase-like"/>
</dbReference>
<feature type="binding site" evidence="10">
    <location>
        <position position="69"/>
    </location>
    <ligand>
        <name>substrate</name>
    </ligand>
</feature>
<organism evidence="12 13">
    <name type="scientific">Sulfobacillus thermosulfidooxidans</name>
    <dbReference type="NCBI Taxonomy" id="28034"/>
    <lineage>
        <taxon>Bacteria</taxon>
        <taxon>Bacillati</taxon>
        <taxon>Bacillota</taxon>
        <taxon>Clostridia</taxon>
        <taxon>Eubacteriales</taxon>
        <taxon>Clostridiales Family XVII. Incertae Sedis</taxon>
        <taxon>Sulfobacillus</taxon>
    </lineage>
</organism>
<dbReference type="GO" id="GO:0052834">
    <property type="term" value="F:inositol monophosphate phosphatase activity"/>
    <property type="evidence" value="ECO:0007669"/>
    <property type="project" value="UniProtKB-EC"/>
</dbReference>
<comment type="subcellular location">
    <subcellularLocation>
        <location evidence="10">Cell membrane</location>
        <topology evidence="10">Peripheral membrane protein</topology>
        <orientation evidence="10">Cytoplasmic side</orientation>
    </subcellularLocation>
</comment>
<feature type="binding site" evidence="10">
    <location>
        <position position="89"/>
    </location>
    <ligand>
        <name>Mg(2+)</name>
        <dbReference type="ChEBI" id="CHEBI:18420"/>
        <label>1</label>
    </ligand>
</feature>
<dbReference type="PANTHER" id="PTHR43028">
    <property type="entry name" value="3'(2'),5'-BISPHOSPHATE NUCLEOTIDASE 1"/>
    <property type="match status" value="1"/>
</dbReference>
<keyword evidence="7 10" id="KW-0378">Hydrolase</keyword>
<evidence type="ECO:0000256" key="5">
    <source>
        <dbReference type="ARBA" id="ARBA00022519"/>
    </source>
</evidence>
<keyword evidence="9 10" id="KW-0472">Membrane</keyword>
<feature type="binding site" evidence="10">
    <location>
        <position position="89"/>
    </location>
    <ligand>
        <name>Mg(2+)</name>
        <dbReference type="ChEBI" id="CHEBI:18420"/>
        <label>2</label>
    </ligand>
</feature>
<feature type="binding site" evidence="10">
    <location>
        <begin position="91"/>
        <end position="94"/>
    </location>
    <ligand>
        <name>substrate</name>
    </ligand>
</feature>
<reference evidence="12 13" key="1">
    <citation type="journal article" date="2014" name="BMC Genomics">
        <title>Comparison of environmental and isolate Sulfobacillus genomes reveals diverse carbon, sulfur, nitrogen, and hydrogen metabolisms.</title>
        <authorList>
            <person name="Justice N.B."/>
            <person name="Norman A."/>
            <person name="Brown C.T."/>
            <person name="Singh A."/>
            <person name="Thomas B.C."/>
            <person name="Banfield J.F."/>
        </authorList>
    </citation>
    <scope>NUCLEOTIDE SEQUENCE [LARGE SCALE GENOMIC DNA]</scope>
    <source>
        <strain evidence="12">AMDSBA5</strain>
    </source>
</reference>
<sequence>MMTEWKVLAQGALDAVKAARAEILTIMKRVYEVQYKNDRSPVTEADMASQAVLIEKLHQVDPSIPVVSEELKTIDYDTRLTWPRLWMVDPLDGTKEFVRGNGEFTINVALIENHQAVIGVIDWPVGDITYMAIKNEGAYRLEKTGSIRLHSHSFSNPANVVISRSHRQSEIDWVRRSQIAIRSIDYVGSALKFCRIAEGRDDVYPRLTPNMEWDSAAGHILVAEAGGQVVDFLGHPLQYNKPDLHNEGFVAVGDWAAWREYFVRQGTFSK</sequence>
<feature type="binding site" evidence="11">
    <location>
        <position position="214"/>
    </location>
    <ligand>
        <name>Mg(2+)</name>
        <dbReference type="ChEBI" id="CHEBI:18420"/>
        <label>1</label>
        <note>catalytic</note>
    </ligand>
</feature>
<feature type="binding site" evidence="11">
    <location>
        <position position="89"/>
    </location>
    <ligand>
        <name>Mg(2+)</name>
        <dbReference type="ChEBI" id="CHEBI:18420"/>
        <label>1</label>
        <note>catalytic</note>
    </ligand>
</feature>
<comment type="similarity">
    <text evidence="3 10">Belongs to the inositol monophosphatase superfamily. CysQ family.</text>
</comment>
<dbReference type="InterPro" id="IPR006240">
    <property type="entry name" value="CysQ"/>
</dbReference>
<dbReference type="Gene3D" id="3.40.190.80">
    <property type="match status" value="1"/>
</dbReference>
<dbReference type="GO" id="GO:0000287">
    <property type="term" value="F:magnesium ion binding"/>
    <property type="evidence" value="ECO:0007669"/>
    <property type="project" value="UniProtKB-UniRule"/>
</dbReference>
<proteinExistence type="inferred from homology"/>
<evidence type="ECO:0000256" key="6">
    <source>
        <dbReference type="ARBA" id="ARBA00022723"/>
    </source>
</evidence>
<comment type="cofactor">
    <cofactor evidence="10 11">
        <name>Mg(2+)</name>
        <dbReference type="ChEBI" id="CHEBI:18420"/>
    </cofactor>
</comment>
<dbReference type="GO" id="GO:0000103">
    <property type="term" value="P:sulfate assimilation"/>
    <property type="evidence" value="ECO:0007669"/>
    <property type="project" value="TreeGrafter"/>
</dbReference>
<feature type="binding site" evidence="11">
    <location>
        <position position="92"/>
    </location>
    <ligand>
        <name>Mg(2+)</name>
        <dbReference type="ChEBI" id="CHEBI:18420"/>
        <label>1</label>
        <note>catalytic</note>
    </ligand>
</feature>
<keyword evidence="8 10" id="KW-0460">Magnesium</keyword>
<dbReference type="Pfam" id="PF00459">
    <property type="entry name" value="Inositol_P"/>
    <property type="match status" value="1"/>
</dbReference>
<feature type="binding site" evidence="11">
    <location>
        <position position="91"/>
    </location>
    <ligand>
        <name>Mg(2+)</name>
        <dbReference type="ChEBI" id="CHEBI:18420"/>
        <label>1</label>
        <note>catalytic</note>
    </ligand>
</feature>
<dbReference type="GO" id="GO:0008441">
    <property type="term" value="F:3'(2'),5'-bisphosphate nucleotidase activity"/>
    <property type="evidence" value="ECO:0007669"/>
    <property type="project" value="UniProtKB-UniRule"/>
</dbReference>